<protein>
    <submittedName>
        <fullName evidence="6">NTR domain-containing protein</fullName>
    </submittedName>
</protein>
<dbReference type="InterPro" id="IPR001820">
    <property type="entry name" value="TIMP"/>
</dbReference>
<evidence type="ECO:0000256" key="1">
    <source>
        <dbReference type="ARBA" id="ARBA00004613"/>
    </source>
</evidence>
<proteinExistence type="predicted"/>
<dbReference type="Pfam" id="PF00965">
    <property type="entry name" value="TIMP"/>
    <property type="match status" value="1"/>
</dbReference>
<evidence type="ECO:0000256" key="3">
    <source>
        <dbReference type="ARBA" id="ARBA00023157"/>
    </source>
</evidence>
<evidence type="ECO:0000256" key="2">
    <source>
        <dbReference type="ARBA" id="ARBA00022525"/>
    </source>
</evidence>
<dbReference type="InterPro" id="IPR001134">
    <property type="entry name" value="Netrin_domain"/>
</dbReference>
<evidence type="ECO:0000313" key="5">
    <source>
        <dbReference type="Proteomes" id="UP000887565"/>
    </source>
</evidence>
<keyword evidence="5" id="KW-1185">Reference proteome</keyword>
<dbReference type="GO" id="GO:0005576">
    <property type="term" value="C:extracellular region"/>
    <property type="evidence" value="ECO:0007669"/>
    <property type="project" value="UniProtKB-SubCell"/>
</dbReference>
<dbReference type="PROSITE" id="PS50189">
    <property type="entry name" value="NTR"/>
    <property type="match status" value="1"/>
</dbReference>
<keyword evidence="3" id="KW-1015">Disulfide bond</keyword>
<evidence type="ECO:0000313" key="6">
    <source>
        <dbReference type="WBParaSite" id="nRc.2.0.1.t15053-RA"/>
    </source>
</evidence>
<name>A0A915INP1_ROMCU</name>
<dbReference type="Proteomes" id="UP000887565">
    <property type="component" value="Unplaced"/>
</dbReference>
<sequence length="92" mass="10494">MQLTKYKVKISEIFKKSAKFVDDSFLYSMPMSCGVHLNIWKNDANDYLFAGNATQKRSFLDSCGWAKNWATEVDNSLKDSLEKGKLDESCPD</sequence>
<accession>A0A915INP1</accession>
<dbReference type="InterPro" id="IPR008993">
    <property type="entry name" value="TIMP-like_OB-fold"/>
</dbReference>
<dbReference type="GO" id="GO:0008191">
    <property type="term" value="F:metalloendopeptidase inhibitor activity"/>
    <property type="evidence" value="ECO:0007669"/>
    <property type="project" value="InterPro"/>
</dbReference>
<dbReference type="SUPFAM" id="SSF50242">
    <property type="entry name" value="TIMP-like"/>
    <property type="match status" value="1"/>
</dbReference>
<comment type="subcellular location">
    <subcellularLocation>
        <location evidence="1">Secreted</location>
    </subcellularLocation>
</comment>
<feature type="domain" description="NTR" evidence="4">
    <location>
        <begin position="1"/>
        <end position="90"/>
    </location>
</feature>
<organism evidence="5 6">
    <name type="scientific">Romanomermis culicivorax</name>
    <name type="common">Nematode worm</name>
    <dbReference type="NCBI Taxonomy" id="13658"/>
    <lineage>
        <taxon>Eukaryota</taxon>
        <taxon>Metazoa</taxon>
        <taxon>Ecdysozoa</taxon>
        <taxon>Nematoda</taxon>
        <taxon>Enoplea</taxon>
        <taxon>Dorylaimia</taxon>
        <taxon>Mermithida</taxon>
        <taxon>Mermithoidea</taxon>
        <taxon>Mermithidae</taxon>
        <taxon>Romanomermis</taxon>
    </lineage>
</organism>
<reference evidence="6" key="1">
    <citation type="submission" date="2022-11" db="UniProtKB">
        <authorList>
            <consortium name="WormBaseParasite"/>
        </authorList>
    </citation>
    <scope>IDENTIFICATION</scope>
</reference>
<keyword evidence="2" id="KW-0964">Secreted</keyword>
<dbReference type="AlphaFoldDB" id="A0A915INP1"/>
<dbReference type="WBParaSite" id="nRc.2.0.1.t15053-RA">
    <property type="protein sequence ID" value="nRc.2.0.1.t15053-RA"/>
    <property type="gene ID" value="nRc.2.0.1.g15053"/>
</dbReference>
<dbReference type="Gene3D" id="2.40.50.120">
    <property type="match status" value="1"/>
</dbReference>
<evidence type="ECO:0000259" key="4">
    <source>
        <dbReference type="PROSITE" id="PS50189"/>
    </source>
</evidence>